<dbReference type="InterPro" id="IPR036236">
    <property type="entry name" value="Znf_C2H2_sf"/>
</dbReference>
<evidence type="ECO:0000313" key="5">
    <source>
        <dbReference type="Proteomes" id="UP000075903"/>
    </source>
</evidence>
<organism evidence="4 5">
    <name type="scientific">Anopheles merus</name>
    <name type="common">Mosquito</name>
    <dbReference type="NCBI Taxonomy" id="30066"/>
    <lineage>
        <taxon>Eukaryota</taxon>
        <taxon>Metazoa</taxon>
        <taxon>Ecdysozoa</taxon>
        <taxon>Arthropoda</taxon>
        <taxon>Hexapoda</taxon>
        <taxon>Insecta</taxon>
        <taxon>Pterygota</taxon>
        <taxon>Neoptera</taxon>
        <taxon>Endopterygota</taxon>
        <taxon>Diptera</taxon>
        <taxon>Nematocera</taxon>
        <taxon>Culicoidea</taxon>
        <taxon>Culicidae</taxon>
        <taxon>Anophelinae</taxon>
        <taxon>Anopheles</taxon>
    </lineage>
</organism>
<feature type="compositionally biased region" description="Low complexity" evidence="2">
    <location>
        <begin position="16"/>
        <end position="40"/>
    </location>
</feature>
<dbReference type="PROSITE" id="PS50157">
    <property type="entry name" value="ZINC_FINGER_C2H2_2"/>
    <property type="match status" value="1"/>
</dbReference>
<evidence type="ECO:0000259" key="3">
    <source>
        <dbReference type="PROSITE" id="PS50157"/>
    </source>
</evidence>
<reference evidence="4" key="1">
    <citation type="submission" date="2020-05" db="UniProtKB">
        <authorList>
            <consortium name="EnsemblMetazoa"/>
        </authorList>
    </citation>
    <scope>IDENTIFICATION</scope>
    <source>
        <strain evidence="4">MAF</strain>
    </source>
</reference>
<accession>A0A182VE53</accession>
<evidence type="ECO:0000313" key="4">
    <source>
        <dbReference type="EnsemblMetazoa" id="AMEM013440-PA"/>
    </source>
</evidence>
<dbReference type="Proteomes" id="UP000075903">
    <property type="component" value="Unassembled WGS sequence"/>
</dbReference>
<dbReference type="EnsemblMetazoa" id="AMEM013440-RA">
    <property type="protein sequence ID" value="AMEM013440-PA"/>
    <property type="gene ID" value="AMEM013440"/>
</dbReference>
<protein>
    <recommendedName>
        <fullName evidence="3">C2H2-type domain-containing protein</fullName>
    </recommendedName>
</protein>
<dbReference type="Gene3D" id="3.30.160.60">
    <property type="entry name" value="Classic Zinc Finger"/>
    <property type="match status" value="1"/>
</dbReference>
<name>A0A182VE53_ANOME</name>
<dbReference type="AlphaFoldDB" id="A0A182VE53"/>
<dbReference type="SUPFAM" id="SSF57667">
    <property type="entry name" value="beta-beta-alpha zinc fingers"/>
    <property type="match status" value="1"/>
</dbReference>
<sequence>MVPSGFVFPSVKNAGSTVVAPSSTTSAPSSSMAAGTVVSGGRRGGGGVSGSSLLDNSSGGSSRRSLLQLNDFLYDVKFSDLSKFLNAVGRYECPRRDCDKNYKDASSLQRHIRSNM</sequence>
<dbReference type="Pfam" id="PF00096">
    <property type="entry name" value="zf-C2H2"/>
    <property type="match status" value="1"/>
</dbReference>
<keyword evidence="1" id="KW-0863">Zinc-finger</keyword>
<keyword evidence="1" id="KW-0479">Metal-binding</keyword>
<evidence type="ECO:0000256" key="2">
    <source>
        <dbReference type="SAM" id="MobiDB-lite"/>
    </source>
</evidence>
<dbReference type="GO" id="GO:0008270">
    <property type="term" value="F:zinc ion binding"/>
    <property type="evidence" value="ECO:0007669"/>
    <property type="project" value="UniProtKB-KW"/>
</dbReference>
<keyword evidence="5" id="KW-1185">Reference proteome</keyword>
<feature type="region of interest" description="Disordered" evidence="2">
    <location>
        <begin position="16"/>
        <end position="62"/>
    </location>
</feature>
<dbReference type="InterPro" id="IPR013087">
    <property type="entry name" value="Znf_C2H2_type"/>
</dbReference>
<dbReference type="VEuPathDB" id="VectorBase:AMEM013440"/>
<keyword evidence="1" id="KW-0862">Zinc</keyword>
<feature type="compositionally biased region" description="Low complexity" evidence="2">
    <location>
        <begin position="50"/>
        <end position="62"/>
    </location>
</feature>
<proteinExistence type="predicted"/>
<feature type="domain" description="C2H2-type" evidence="3">
    <location>
        <begin position="91"/>
        <end position="116"/>
    </location>
</feature>
<evidence type="ECO:0000256" key="1">
    <source>
        <dbReference type="PROSITE-ProRule" id="PRU00042"/>
    </source>
</evidence>